<dbReference type="InterPro" id="IPR037185">
    <property type="entry name" value="EmrE-like"/>
</dbReference>
<gene>
    <name evidence="2" type="ORF">S06H3_01582</name>
</gene>
<dbReference type="SUPFAM" id="SSF103481">
    <property type="entry name" value="Multidrug resistance efflux transporter EmrE"/>
    <property type="match status" value="1"/>
</dbReference>
<evidence type="ECO:0000313" key="2">
    <source>
        <dbReference type="EMBL" id="GAH97966.1"/>
    </source>
</evidence>
<sequence length="108" mass="12150">TISQVFLKKGLVKIGGIKISGFSEFAESFLKLFQEIYIYIGVIIAILGAFIWLIIISKKDLTLVFPISSAIFFIILFLSSWLFLGENITIWKITGTIIILIGISMLFK</sequence>
<keyword evidence="1" id="KW-0812">Transmembrane</keyword>
<organism evidence="2">
    <name type="scientific">marine sediment metagenome</name>
    <dbReference type="NCBI Taxonomy" id="412755"/>
    <lineage>
        <taxon>unclassified sequences</taxon>
        <taxon>metagenomes</taxon>
        <taxon>ecological metagenomes</taxon>
    </lineage>
</organism>
<keyword evidence="1" id="KW-1133">Transmembrane helix</keyword>
<accession>X1JTB5</accession>
<evidence type="ECO:0000256" key="1">
    <source>
        <dbReference type="SAM" id="Phobius"/>
    </source>
</evidence>
<feature type="transmembrane region" description="Helical" evidence="1">
    <location>
        <begin position="36"/>
        <end position="56"/>
    </location>
</feature>
<proteinExistence type="predicted"/>
<feature type="transmembrane region" description="Helical" evidence="1">
    <location>
        <begin position="63"/>
        <end position="84"/>
    </location>
</feature>
<dbReference type="Gene3D" id="1.10.3730.20">
    <property type="match status" value="1"/>
</dbReference>
<name>X1JTB5_9ZZZZ</name>
<reference evidence="2" key="1">
    <citation type="journal article" date="2014" name="Front. Microbiol.">
        <title>High frequency of phylogenetically diverse reductive dehalogenase-homologous genes in deep subseafloor sedimentary metagenomes.</title>
        <authorList>
            <person name="Kawai M."/>
            <person name="Futagami T."/>
            <person name="Toyoda A."/>
            <person name="Takaki Y."/>
            <person name="Nishi S."/>
            <person name="Hori S."/>
            <person name="Arai W."/>
            <person name="Tsubouchi T."/>
            <person name="Morono Y."/>
            <person name="Uchiyama I."/>
            <person name="Ito T."/>
            <person name="Fujiyama A."/>
            <person name="Inagaki F."/>
            <person name="Takami H."/>
        </authorList>
    </citation>
    <scope>NUCLEOTIDE SEQUENCE</scope>
    <source>
        <strain evidence="2">Expedition CK06-06</strain>
    </source>
</reference>
<comment type="caution">
    <text evidence="2">The sequence shown here is derived from an EMBL/GenBank/DDBJ whole genome shotgun (WGS) entry which is preliminary data.</text>
</comment>
<feature type="non-terminal residue" evidence="2">
    <location>
        <position position="1"/>
    </location>
</feature>
<dbReference type="AlphaFoldDB" id="X1JTB5"/>
<feature type="transmembrane region" description="Helical" evidence="1">
    <location>
        <begin position="90"/>
        <end position="107"/>
    </location>
</feature>
<dbReference type="EMBL" id="BARV01000405">
    <property type="protein sequence ID" value="GAH97966.1"/>
    <property type="molecule type" value="Genomic_DNA"/>
</dbReference>
<protein>
    <submittedName>
        <fullName evidence="2">Uncharacterized protein</fullName>
    </submittedName>
</protein>
<keyword evidence="1" id="KW-0472">Membrane</keyword>